<comment type="caution">
    <text evidence="2">The sequence shown here is derived from an EMBL/GenBank/DDBJ whole genome shotgun (WGS) entry which is preliminary data.</text>
</comment>
<dbReference type="EC" id="2.3.1.82" evidence="2"/>
<reference evidence="2 3" key="1">
    <citation type="submission" date="2020-08" db="EMBL/GenBank/DDBJ databases">
        <title>Genomic Encyclopedia of Type Strains, Phase IV (KMG-IV): sequencing the most valuable type-strain genomes for metagenomic binning, comparative biology and taxonomic classification.</title>
        <authorList>
            <person name="Goeker M."/>
        </authorList>
    </citation>
    <scope>NUCLEOTIDE SEQUENCE [LARGE SCALE GENOMIC DNA]</scope>
    <source>
        <strain evidence="2 3">DSM 21793</strain>
    </source>
</reference>
<keyword evidence="2" id="KW-0012">Acyltransferase</keyword>
<accession>A0A840A0K2</accession>
<name>A0A840A0K2_9CAUL</name>
<feature type="domain" description="N-acetyltransferase" evidence="1">
    <location>
        <begin position="11"/>
        <end position="187"/>
    </location>
</feature>
<dbReference type="InterPro" id="IPR000182">
    <property type="entry name" value="GNAT_dom"/>
</dbReference>
<dbReference type="EMBL" id="JACIDK010000003">
    <property type="protein sequence ID" value="MBB3891814.1"/>
    <property type="molecule type" value="Genomic_DNA"/>
</dbReference>
<protein>
    <submittedName>
        <fullName evidence="2">Aminoglycoside 6'-N-acetyltransferase I</fullName>
        <ecNumber evidence="2">2.3.1.82</ecNumber>
    </submittedName>
</protein>
<keyword evidence="2" id="KW-0808">Transferase</keyword>
<organism evidence="2 3">
    <name type="scientific">Phenylobacterium haematophilum</name>
    <dbReference type="NCBI Taxonomy" id="98513"/>
    <lineage>
        <taxon>Bacteria</taxon>
        <taxon>Pseudomonadati</taxon>
        <taxon>Pseudomonadota</taxon>
        <taxon>Alphaproteobacteria</taxon>
        <taxon>Caulobacterales</taxon>
        <taxon>Caulobacteraceae</taxon>
        <taxon>Phenylobacterium</taxon>
    </lineage>
</organism>
<dbReference type="Proteomes" id="UP000530564">
    <property type="component" value="Unassembled WGS sequence"/>
</dbReference>
<dbReference type="InterPro" id="IPR016181">
    <property type="entry name" value="Acyl_CoA_acyltransferase"/>
</dbReference>
<dbReference type="GO" id="GO:0047663">
    <property type="term" value="F:aminoglycoside 6'-N-acetyltransferase activity"/>
    <property type="evidence" value="ECO:0007669"/>
    <property type="project" value="UniProtKB-EC"/>
</dbReference>
<dbReference type="CDD" id="cd04301">
    <property type="entry name" value="NAT_SF"/>
    <property type="match status" value="1"/>
</dbReference>
<sequence length="189" mass="20132">MRLPCHAMDIVAFEHLNAAQRADCARILREAFSHISAYQEDGEAEAEVETFLTVPERFALAALDGEAVLGLIGGIDTYSHAAELHPLAVDPRHHGKGVGAALTAALEARVAAMGKLTVYLGTDDEFGGTSLFGADLFPDALAKLAQIAPTNGHPFFFYRKLGYEAVGVVPDANGFGRPDLLMAKRVARG</sequence>
<dbReference type="Pfam" id="PF00583">
    <property type="entry name" value="Acetyltransf_1"/>
    <property type="match status" value="1"/>
</dbReference>
<dbReference type="PROSITE" id="PS51186">
    <property type="entry name" value="GNAT"/>
    <property type="match status" value="1"/>
</dbReference>
<dbReference type="Gene3D" id="3.40.630.30">
    <property type="match status" value="1"/>
</dbReference>
<evidence type="ECO:0000313" key="3">
    <source>
        <dbReference type="Proteomes" id="UP000530564"/>
    </source>
</evidence>
<evidence type="ECO:0000313" key="2">
    <source>
        <dbReference type="EMBL" id="MBB3891814.1"/>
    </source>
</evidence>
<proteinExistence type="predicted"/>
<dbReference type="SUPFAM" id="SSF55729">
    <property type="entry name" value="Acyl-CoA N-acyltransferases (Nat)"/>
    <property type="match status" value="1"/>
</dbReference>
<dbReference type="AlphaFoldDB" id="A0A840A0K2"/>
<keyword evidence="3" id="KW-1185">Reference proteome</keyword>
<gene>
    <name evidence="2" type="ORF">GGQ61_002542</name>
</gene>
<evidence type="ECO:0000259" key="1">
    <source>
        <dbReference type="PROSITE" id="PS51186"/>
    </source>
</evidence>